<keyword evidence="10" id="KW-1185">Reference proteome</keyword>
<evidence type="ECO:0000256" key="6">
    <source>
        <dbReference type="PROSITE-ProRule" id="PRU01091"/>
    </source>
</evidence>
<dbReference type="SMART" id="SM01043">
    <property type="entry name" value="BTAD"/>
    <property type="match status" value="1"/>
</dbReference>
<dbReference type="Gene3D" id="1.10.260.40">
    <property type="entry name" value="lambda repressor-like DNA-binding domains"/>
    <property type="match status" value="1"/>
</dbReference>
<evidence type="ECO:0000259" key="8">
    <source>
        <dbReference type="PROSITE" id="PS51755"/>
    </source>
</evidence>
<dbReference type="SMART" id="SM00028">
    <property type="entry name" value="TPR"/>
    <property type="match status" value="5"/>
</dbReference>
<dbReference type="RefSeq" id="WP_092546108.1">
    <property type="nucleotide sequence ID" value="NZ_BOMJ01000015.1"/>
</dbReference>
<dbReference type="InterPro" id="IPR027417">
    <property type="entry name" value="P-loop_NTPase"/>
</dbReference>
<dbReference type="SMART" id="SM00862">
    <property type="entry name" value="Trans_reg_C"/>
    <property type="match status" value="1"/>
</dbReference>
<keyword evidence="4" id="KW-0804">Transcription</keyword>
<dbReference type="Gene3D" id="1.25.40.10">
    <property type="entry name" value="Tetratricopeptide repeat domain"/>
    <property type="match status" value="3"/>
</dbReference>
<keyword evidence="5" id="KW-0802">TPR repeat</keyword>
<dbReference type="InterPro" id="IPR001867">
    <property type="entry name" value="OmpR/PhoB-type_DNA-bd"/>
</dbReference>
<dbReference type="PROSITE" id="PS50005">
    <property type="entry name" value="TPR"/>
    <property type="match status" value="2"/>
</dbReference>
<feature type="domain" description="OmpR/PhoB-type" evidence="8">
    <location>
        <begin position="67"/>
        <end position="163"/>
    </location>
</feature>
<keyword evidence="2" id="KW-0805">Transcription regulation</keyword>
<dbReference type="InterPro" id="IPR051677">
    <property type="entry name" value="AfsR-DnrI-RedD_regulator"/>
</dbReference>
<evidence type="ECO:0000256" key="1">
    <source>
        <dbReference type="ARBA" id="ARBA00005820"/>
    </source>
</evidence>
<gene>
    <name evidence="9" type="ORF">SAMN04489716_4097</name>
</gene>
<dbReference type="Gene3D" id="1.10.10.10">
    <property type="entry name" value="Winged helix-like DNA-binding domain superfamily/Winged helix DNA-binding domain"/>
    <property type="match status" value="1"/>
</dbReference>
<dbReference type="SUPFAM" id="SSF46894">
    <property type="entry name" value="C-terminal effector domain of the bipartite response regulators"/>
    <property type="match status" value="1"/>
</dbReference>
<dbReference type="InterPro" id="IPR036388">
    <property type="entry name" value="WH-like_DNA-bd_sf"/>
</dbReference>
<feature type="domain" description="HTH cro/C1-type" evidence="7">
    <location>
        <begin position="12"/>
        <end position="65"/>
    </location>
</feature>
<dbReference type="InterPro" id="IPR002182">
    <property type="entry name" value="NB-ARC"/>
</dbReference>
<accession>A0A1H2ATW9</accession>
<dbReference type="SMART" id="SM00530">
    <property type="entry name" value="HTH_XRE"/>
    <property type="match status" value="1"/>
</dbReference>
<dbReference type="SUPFAM" id="SSF47413">
    <property type="entry name" value="lambda repressor-like DNA-binding domains"/>
    <property type="match status" value="1"/>
</dbReference>
<comment type="similarity">
    <text evidence="1">Belongs to the AfsR/DnrI/RedD regulatory family.</text>
</comment>
<evidence type="ECO:0000256" key="3">
    <source>
        <dbReference type="ARBA" id="ARBA00023125"/>
    </source>
</evidence>
<dbReference type="CDD" id="cd00093">
    <property type="entry name" value="HTH_XRE"/>
    <property type="match status" value="1"/>
</dbReference>
<dbReference type="InterPro" id="IPR016032">
    <property type="entry name" value="Sig_transdc_resp-reg_C-effctor"/>
</dbReference>
<dbReference type="EMBL" id="LT629758">
    <property type="protein sequence ID" value="SDT49460.1"/>
    <property type="molecule type" value="Genomic_DNA"/>
</dbReference>
<dbReference type="GO" id="GO:0000160">
    <property type="term" value="P:phosphorelay signal transduction system"/>
    <property type="evidence" value="ECO:0007669"/>
    <property type="project" value="InterPro"/>
</dbReference>
<dbReference type="Gene3D" id="3.40.50.300">
    <property type="entry name" value="P-loop containing nucleotide triphosphate hydrolases"/>
    <property type="match status" value="1"/>
</dbReference>
<dbReference type="InterPro" id="IPR019734">
    <property type="entry name" value="TPR_rpt"/>
</dbReference>
<dbReference type="OrthoDB" id="7628974at2"/>
<dbReference type="InterPro" id="IPR010982">
    <property type="entry name" value="Lambda_DNA-bd_dom_sf"/>
</dbReference>
<dbReference type="AlphaFoldDB" id="A0A1H2ATW9"/>
<dbReference type="Pfam" id="PF01381">
    <property type="entry name" value="HTH_3"/>
    <property type="match status" value="1"/>
</dbReference>
<dbReference type="PRINTS" id="PR00364">
    <property type="entry name" value="DISEASERSIST"/>
</dbReference>
<keyword evidence="3 6" id="KW-0238">DNA-binding</keyword>
<dbReference type="InterPro" id="IPR001387">
    <property type="entry name" value="Cro/C1-type_HTH"/>
</dbReference>
<evidence type="ECO:0000256" key="4">
    <source>
        <dbReference type="ARBA" id="ARBA00023163"/>
    </source>
</evidence>
<organism evidence="9 10">
    <name type="scientific">Actinoplanes derwentensis</name>
    <dbReference type="NCBI Taxonomy" id="113562"/>
    <lineage>
        <taxon>Bacteria</taxon>
        <taxon>Bacillati</taxon>
        <taxon>Actinomycetota</taxon>
        <taxon>Actinomycetes</taxon>
        <taxon>Micromonosporales</taxon>
        <taxon>Micromonosporaceae</taxon>
        <taxon>Actinoplanes</taxon>
    </lineage>
</organism>
<evidence type="ECO:0000313" key="10">
    <source>
        <dbReference type="Proteomes" id="UP000198688"/>
    </source>
</evidence>
<dbReference type="GO" id="GO:0006355">
    <property type="term" value="P:regulation of DNA-templated transcription"/>
    <property type="evidence" value="ECO:0007669"/>
    <property type="project" value="InterPro"/>
</dbReference>
<feature type="DNA-binding region" description="OmpR/PhoB-type" evidence="6">
    <location>
        <begin position="67"/>
        <end position="163"/>
    </location>
</feature>
<dbReference type="SUPFAM" id="SSF48452">
    <property type="entry name" value="TPR-like"/>
    <property type="match status" value="3"/>
</dbReference>
<dbReference type="GO" id="GO:0003677">
    <property type="term" value="F:DNA binding"/>
    <property type="evidence" value="ECO:0007669"/>
    <property type="project" value="UniProtKB-UniRule"/>
</dbReference>
<dbReference type="PANTHER" id="PTHR35807">
    <property type="entry name" value="TRANSCRIPTIONAL REGULATOR REDD-RELATED"/>
    <property type="match status" value="1"/>
</dbReference>
<dbReference type="InterPro" id="IPR011990">
    <property type="entry name" value="TPR-like_helical_dom_sf"/>
</dbReference>
<proteinExistence type="inferred from homology"/>
<reference evidence="9 10" key="1">
    <citation type="submission" date="2016-10" db="EMBL/GenBank/DDBJ databases">
        <authorList>
            <person name="de Groot N.N."/>
        </authorList>
    </citation>
    <scope>NUCLEOTIDE SEQUENCE [LARGE SCALE GENOMIC DNA]</scope>
    <source>
        <strain evidence="9 10">DSM 43941</strain>
    </source>
</reference>
<evidence type="ECO:0000259" key="7">
    <source>
        <dbReference type="PROSITE" id="PS50943"/>
    </source>
</evidence>
<dbReference type="PANTHER" id="PTHR35807:SF1">
    <property type="entry name" value="TRANSCRIPTIONAL REGULATOR REDD"/>
    <property type="match status" value="1"/>
</dbReference>
<sequence>MTQTGNASGYVLRQRRILLGLTQEDLALRAGVSVRSVRNLERGAGGVPRQQTLRQLAAAVGLDDLGGGGTAAAGIRVAVLGPLTVHDCDREVPIGSAMQRRLLGLLGLHPGQPVRTADLVDVLWDGRPPATHVNLIHGYVGALRKILGPSVVVTGPDGYRLALDRDRIDLARFGDLMTRAEHGAEDYERALQCWRGPIDPAIRLHPAAVAAANLRIVATLAFADQAIATRRYDAAIRWLGPLSQEEPLHEGLHARLVLALAGSGRQAEALRHFAAVRDRIVQELGVEPGPQLTEAHLGVLRQELPGAAVRKTTGVIPAELPSATAFLAGRDPALQSLNRLLTDSAPAIAAISGGPGTGKTTLAVHWAHAVRDRFPDGQLFVNLRGFDPAGAVVPADRAIRTFLESLGVEPQKIPPGLDGQVNLYRSLLAARRVLVVLDNARDAEHVRPLLPGSAGSAAVVTSRNRLTGLIVVDGGTSVSLSVLHPEEAYALLSRRIGVDRAAAEPDAVAEIGRLCGHLPLALAIVAARAVQAELPLSWFVVNLRAERARLDVLGGDEAAIDVRGIFSWSYRVLSPAAARLFRLLGSHPGTDLGAGAAASMAGRPVEQVREPLGELVRGSLIEEESDGRYTMHDLLRVYALETAAEVDTAADREAAIRRMAGYYVAGAIGAGQILDPHRMTDRLGRPPVEPAAFESTDAAAVWLTVERQNLLAVQLTAADAGLDDGAWWLAWGLAEYLQRGGHWQDWMATQRVALEAAHRLGDVYRETIADRGLGGAYARLGDFEKATPCFQRVLARYEQSGDLSEAASAHLSLGWVAGRRQDFSTALHHARQALALSRAVGNTRGEADGLNTVGWYLIQLGEHQSALVQCRQALALHREVGNRLGMADTWDTLGSVHHRLGEHQPALAAYREALAFYVEVLDRYHEALVLNQIGDTHRAAGDLPAARESWQQALWIFDDRGHAEAAEVREKLDSLS</sequence>
<dbReference type="Pfam" id="PF00931">
    <property type="entry name" value="NB-ARC"/>
    <property type="match status" value="1"/>
</dbReference>
<dbReference type="Pfam" id="PF13424">
    <property type="entry name" value="TPR_12"/>
    <property type="match status" value="2"/>
</dbReference>
<dbReference type="GO" id="GO:0043531">
    <property type="term" value="F:ADP binding"/>
    <property type="evidence" value="ECO:0007669"/>
    <property type="project" value="InterPro"/>
</dbReference>
<dbReference type="STRING" id="113562.SAMN04489716_4097"/>
<dbReference type="PROSITE" id="PS50943">
    <property type="entry name" value="HTH_CROC1"/>
    <property type="match status" value="1"/>
</dbReference>
<protein>
    <submittedName>
        <fullName evidence="9">DNA-binding transcriptional activator of the SARP family</fullName>
    </submittedName>
</protein>
<dbReference type="Proteomes" id="UP000198688">
    <property type="component" value="Chromosome I"/>
</dbReference>
<feature type="repeat" description="TPR" evidence="5">
    <location>
        <begin position="887"/>
        <end position="920"/>
    </location>
</feature>
<evidence type="ECO:0000256" key="5">
    <source>
        <dbReference type="PROSITE-ProRule" id="PRU00339"/>
    </source>
</evidence>
<dbReference type="PROSITE" id="PS51755">
    <property type="entry name" value="OMPR_PHOB"/>
    <property type="match status" value="1"/>
</dbReference>
<feature type="repeat" description="TPR" evidence="5">
    <location>
        <begin position="767"/>
        <end position="800"/>
    </location>
</feature>
<evidence type="ECO:0000313" key="9">
    <source>
        <dbReference type="EMBL" id="SDT49460.1"/>
    </source>
</evidence>
<dbReference type="Pfam" id="PF03704">
    <property type="entry name" value="BTAD"/>
    <property type="match status" value="1"/>
</dbReference>
<dbReference type="InterPro" id="IPR005158">
    <property type="entry name" value="BTAD"/>
</dbReference>
<evidence type="ECO:0000256" key="2">
    <source>
        <dbReference type="ARBA" id="ARBA00023015"/>
    </source>
</evidence>
<name>A0A1H2ATW9_9ACTN</name>
<dbReference type="SUPFAM" id="SSF52540">
    <property type="entry name" value="P-loop containing nucleoside triphosphate hydrolases"/>
    <property type="match status" value="1"/>
</dbReference>